<keyword evidence="12" id="KW-1185">Reference proteome</keyword>
<feature type="domain" description="O-antigen ligase-related" evidence="9">
    <location>
        <begin position="235"/>
        <end position="393"/>
    </location>
</feature>
<reference evidence="11 12" key="1">
    <citation type="submission" date="2024-07" db="EMBL/GenBank/DDBJ databases">
        <authorList>
            <person name="Thanompreechachai J."/>
            <person name="Duangmal K."/>
        </authorList>
    </citation>
    <scope>NUCLEOTIDE SEQUENCE [LARGE SCALE GENOMIC DNA]</scope>
    <source>
        <strain evidence="11 12">KCTC 19886</strain>
    </source>
</reference>
<dbReference type="PANTHER" id="PTHR45947">
    <property type="entry name" value="SULFOQUINOVOSYL TRANSFERASE SQD2"/>
    <property type="match status" value="1"/>
</dbReference>
<organism evidence="11 12">
    <name type="scientific">Kineococcus endophyticus</name>
    <dbReference type="NCBI Taxonomy" id="1181883"/>
    <lineage>
        <taxon>Bacteria</taxon>
        <taxon>Bacillati</taxon>
        <taxon>Actinomycetota</taxon>
        <taxon>Actinomycetes</taxon>
        <taxon>Kineosporiales</taxon>
        <taxon>Kineosporiaceae</taxon>
        <taxon>Kineococcus</taxon>
    </lineage>
</organism>
<feature type="transmembrane region" description="Helical" evidence="8">
    <location>
        <begin position="69"/>
        <end position="92"/>
    </location>
</feature>
<dbReference type="Pfam" id="PF13579">
    <property type="entry name" value="Glyco_trans_4_4"/>
    <property type="match status" value="1"/>
</dbReference>
<evidence type="ECO:0000256" key="8">
    <source>
        <dbReference type="SAM" id="Phobius"/>
    </source>
</evidence>
<feature type="region of interest" description="Disordered" evidence="7">
    <location>
        <begin position="1"/>
        <end position="34"/>
    </location>
</feature>
<feature type="compositionally biased region" description="Basic residues" evidence="7">
    <location>
        <begin position="19"/>
        <end position="34"/>
    </location>
</feature>
<feature type="domain" description="Glycosyltransferase subfamily 4-like N-terminal" evidence="10">
    <location>
        <begin position="493"/>
        <end position="648"/>
    </location>
</feature>
<accession>A0ABV3P6Y2</accession>
<feature type="transmembrane region" description="Helical" evidence="8">
    <location>
        <begin position="104"/>
        <end position="123"/>
    </location>
</feature>
<keyword evidence="2 11" id="KW-0328">Glycosyltransferase</keyword>
<feature type="transmembrane region" description="Helical" evidence="8">
    <location>
        <begin position="275"/>
        <end position="298"/>
    </location>
</feature>
<feature type="transmembrane region" description="Helical" evidence="8">
    <location>
        <begin position="42"/>
        <end position="63"/>
    </location>
</feature>
<feature type="transmembrane region" description="Helical" evidence="8">
    <location>
        <begin position="230"/>
        <end position="245"/>
    </location>
</feature>
<dbReference type="GO" id="GO:0016757">
    <property type="term" value="F:glycosyltransferase activity"/>
    <property type="evidence" value="ECO:0007669"/>
    <property type="project" value="UniProtKB-KW"/>
</dbReference>
<dbReference type="EMBL" id="JBFNQN010000007">
    <property type="protein sequence ID" value="MEW9265389.1"/>
    <property type="molecule type" value="Genomic_DNA"/>
</dbReference>
<evidence type="ECO:0000256" key="4">
    <source>
        <dbReference type="ARBA" id="ARBA00022692"/>
    </source>
</evidence>
<feature type="transmembrane region" description="Helical" evidence="8">
    <location>
        <begin position="385"/>
        <end position="404"/>
    </location>
</feature>
<dbReference type="Pfam" id="PF04932">
    <property type="entry name" value="Wzy_C"/>
    <property type="match status" value="1"/>
</dbReference>
<sequence length="867" mass="90434">MAEALPTTLQAPTPARDRRAGRHRRRAGRVRGRRVTPRSQRLGWLPLLPLHLLVVAVCVPDTSTSGAVSLAHVTAADVAAVLVIAAAAWRLLSGDGPALLRSRALLPALAVLVAVSLSAVFATDQRLAAAGWVRWVEVDVLLPVATFVVCRTVRAVAGVLATLVVVSLAEGVLGVVQYLTGTGAGYGAEAIRAIGTFGVGNQLAMGNLVADAGLVCLAGALALPVRRHRLVAGALAVFFLLPLLLSLSRGALLSGLVAAVLVLARVGWRVLAGTALAGIAVATVALVAVPSQGAVVVARVETVVSSASSPDQSVADRYGLWSAALRMWSEEPVTGIGVKNFSEHRDSQLGISTSSGADAASDDSYERVQLLSPHEQYLLVLSEQGLVGLLAYLSLVVVAAVGPLRRVDGRRSLTSTTGLALFGVGTQFVVTNFWGDLAGPTAPLQGVVFGLALALTATPRPAREPAPRRAVTAAPVDATGLRVLHVCQPVDAGVAAFVARVAQQQRAAGLDVVVACAPAGWLADRLDALGVPRATWSAVRSPLRGVLPEARRLRAVVRAVDPDVVHLHSAKAGLVGRLVVHGSRPTVFQPHAWAFEAASGPVALAVRVWEALALHLTDCLLLVSRAELDRAHEAGLPLDVTARRVVRNGLDLSRHGVDDAAAARRELGLPEAPTVVCVGRLAHQKGQDRLLAAWPLVRAAVPQAQLALVGDGPDAEEVRRRVAEGGHGLTGVVLPGATDAPRRWYAAADVVVVPSRYEGFAFVPLEAMAARRSLVVHEHPALREALPPGAGAVVDTDDAALLATAVVRRLRAPEVRDQEGAVGRAHVVTTRDDRTLLPQVVDAYLAAGAIPPVAAPQPTRVVRGVRR</sequence>
<feature type="transmembrane region" description="Helical" evidence="8">
    <location>
        <begin position="129"/>
        <end position="149"/>
    </location>
</feature>
<keyword evidence="4 8" id="KW-0812">Transmembrane</keyword>
<comment type="subcellular location">
    <subcellularLocation>
        <location evidence="1">Membrane</location>
        <topology evidence="1">Multi-pass membrane protein</topology>
    </subcellularLocation>
</comment>
<feature type="transmembrane region" description="Helical" evidence="8">
    <location>
        <begin position="156"/>
        <end position="179"/>
    </location>
</feature>
<evidence type="ECO:0000313" key="12">
    <source>
        <dbReference type="Proteomes" id="UP001555826"/>
    </source>
</evidence>
<evidence type="ECO:0000313" key="11">
    <source>
        <dbReference type="EMBL" id="MEW9265389.1"/>
    </source>
</evidence>
<evidence type="ECO:0000256" key="2">
    <source>
        <dbReference type="ARBA" id="ARBA00022676"/>
    </source>
</evidence>
<comment type="caution">
    <text evidence="11">The sequence shown here is derived from an EMBL/GenBank/DDBJ whole genome shotgun (WGS) entry which is preliminary data.</text>
</comment>
<keyword evidence="6 8" id="KW-0472">Membrane</keyword>
<keyword evidence="3 11" id="KW-0808">Transferase</keyword>
<evidence type="ECO:0000256" key="7">
    <source>
        <dbReference type="SAM" id="MobiDB-lite"/>
    </source>
</evidence>
<dbReference type="Pfam" id="PF13692">
    <property type="entry name" value="Glyco_trans_1_4"/>
    <property type="match status" value="1"/>
</dbReference>
<evidence type="ECO:0000256" key="1">
    <source>
        <dbReference type="ARBA" id="ARBA00004141"/>
    </source>
</evidence>
<name>A0ABV3P6Y2_9ACTN</name>
<evidence type="ECO:0000256" key="6">
    <source>
        <dbReference type="ARBA" id="ARBA00023136"/>
    </source>
</evidence>
<evidence type="ECO:0000256" key="3">
    <source>
        <dbReference type="ARBA" id="ARBA00022679"/>
    </source>
</evidence>
<feature type="transmembrane region" description="Helical" evidence="8">
    <location>
        <begin position="199"/>
        <end position="223"/>
    </location>
</feature>
<dbReference type="SUPFAM" id="SSF53756">
    <property type="entry name" value="UDP-Glycosyltransferase/glycogen phosphorylase"/>
    <property type="match status" value="1"/>
</dbReference>
<dbReference type="Gene3D" id="3.40.50.2000">
    <property type="entry name" value="Glycogen Phosphorylase B"/>
    <property type="match status" value="2"/>
</dbReference>
<gene>
    <name evidence="11" type="ORF">AB1207_11570</name>
</gene>
<dbReference type="EC" id="2.4.-.-" evidence="11"/>
<evidence type="ECO:0000259" key="10">
    <source>
        <dbReference type="Pfam" id="PF13579"/>
    </source>
</evidence>
<protein>
    <submittedName>
        <fullName evidence="11">Glycosyltransferase</fullName>
        <ecNumber evidence="11">2.4.-.-</ecNumber>
    </submittedName>
</protein>
<dbReference type="RefSeq" id="WP_367638442.1">
    <property type="nucleotide sequence ID" value="NZ_JBFNQN010000007.1"/>
</dbReference>
<dbReference type="InterPro" id="IPR028098">
    <property type="entry name" value="Glyco_trans_4-like_N"/>
</dbReference>
<dbReference type="Proteomes" id="UP001555826">
    <property type="component" value="Unassembled WGS sequence"/>
</dbReference>
<proteinExistence type="predicted"/>
<evidence type="ECO:0000259" key="9">
    <source>
        <dbReference type="Pfam" id="PF04932"/>
    </source>
</evidence>
<dbReference type="PANTHER" id="PTHR45947:SF3">
    <property type="entry name" value="SULFOQUINOVOSYL TRANSFERASE SQD2"/>
    <property type="match status" value="1"/>
</dbReference>
<evidence type="ECO:0000256" key="5">
    <source>
        <dbReference type="ARBA" id="ARBA00022989"/>
    </source>
</evidence>
<dbReference type="InterPro" id="IPR050194">
    <property type="entry name" value="Glycosyltransferase_grp1"/>
</dbReference>
<dbReference type="InterPro" id="IPR007016">
    <property type="entry name" value="O-antigen_ligase-rel_domated"/>
</dbReference>
<keyword evidence="5 8" id="KW-1133">Transmembrane helix</keyword>